<reference evidence="1" key="2">
    <citation type="submission" date="2021-04" db="EMBL/GenBank/DDBJ databases">
        <authorList>
            <person name="Gilroy R."/>
        </authorList>
    </citation>
    <scope>NUCLEOTIDE SEQUENCE</scope>
    <source>
        <strain evidence="1">742</strain>
    </source>
</reference>
<dbReference type="EMBL" id="JAHLFH010000121">
    <property type="protein sequence ID" value="MBU3819862.1"/>
    <property type="molecule type" value="Genomic_DNA"/>
</dbReference>
<accession>A0A9E2NQK4</accession>
<evidence type="ECO:0000313" key="2">
    <source>
        <dbReference type="Proteomes" id="UP000824178"/>
    </source>
</evidence>
<dbReference type="AlphaFoldDB" id="A0A9E2NQK4"/>
<sequence length="118" mass="12473">MENRNGIVMPRHYSVISGEEKERIAGGAVDLVSILNLISYILSGLNISFGTNNYVNSDNVTTTTQSTTTGIGGTTVLNPGSTTQTQSTVDSDSSGRYFNITGSLNLGGIFEAIADMFL</sequence>
<name>A0A9E2NQK4_9FIRM</name>
<evidence type="ECO:0000313" key="1">
    <source>
        <dbReference type="EMBL" id="MBU3819862.1"/>
    </source>
</evidence>
<reference evidence="1" key="1">
    <citation type="journal article" date="2021" name="PeerJ">
        <title>Extensive microbial diversity within the chicken gut microbiome revealed by metagenomics and culture.</title>
        <authorList>
            <person name="Gilroy R."/>
            <person name="Ravi A."/>
            <person name="Getino M."/>
            <person name="Pursley I."/>
            <person name="Horton D.L."/>
            <person name="Alikhan N.F."/>
            <person name="Baker D."/>
            <person name="Gharbi K."/>
            <person name="Hall N."/>
            <person name="Watson M."/>
            <person name="Adriaenssens E.M."/>
            <person name="Foster-Nyarko E."/>
            <person name="Jarju S."/>
            <person name="Secka A."/>
            <person name="Antonio M."/>
            <person name="Oren A."/>
            <person name="Chaudhuri R.R."/>
            <person name="La Ragione R."/>
            <person name="Hildebrand F."/>
            <person name="Pallen M.J."/>
        </authorList>
    </citation>
    <scope>NUCLEOTIDE SEQUENCE</scope>
    <source>
        <strain evidence="1">742</strain>
    </source>
</reference>
<dbReference type="Proteomes" id="UP000824178">
    <property type="component" value="Unassembled WGS sequence"/>
</dbReference>
<comment type="caution">
    <text evidence="1">The sequence shown here is derived from an EMBL/GenBank/DDBJ whole genome shotgun (WGS) entry which is preliminary data.</text>
</comment>
<organism evidence="1 2">
    <name type="scientific">Candidatus Faecalibacterium intestinavium</name>
    <dbReference type="NCBI Taxonomy" id="2838580"/>
    <lineage>
        <taxon>Bacteria</taxon>
        <taxon>Bacillati</taxon>
        <taxon>Bacillota</taxon>
        <taxon>Clostridia</taxon>
        <taxon>Eubacteriales</taxon>
        <taxon>Oscillospiraceae</taxon>
        <taxon>Faecalibacterium</taxon>
    </lineage>
</organism>
<gene>
    <name evidence="1" type="ORF">H9864_05770</name>
</gene>
<proteinExistence type="predicted"/>
<protein>
    <submittedName>
        <fullName evidence="1">Uncharacterized protein</fullName>
    </submittedName>
</protein>